<dbReference type="PANTHER" id="PTHR21198">
    <property type="entry name" value="GLUTAMATE RACEMASE"/>
    <property type="match status" value="1"/>
</dbReference>
<dbReference type="PROSITE" id="PS00924">
    <property type="entry name" value="ASP_GLU_RACEMASE_2"/>
    <property type="match status" value="1"/>
</dbReference>
<sequence>MDTSRAPIGVFDSGVGGISVLKRLVELMPHENFVYMGDSAYNPYGSKTKQQIIDRSCTIVNELLAHSIKALVIACNTATSAASDYLRVQFPELPIIGIEPALKAALDHPKTMPVLVLATPATLTLEKYQELEHKLGVQRNTSQVYRLGCKGLAHRIEQGNLNADDLMQDLHTLLDEYRGVVNSVVLGCTHYPFVKQHICDILGDVPCYDGAIGTARHCLSVLSARGLLNPSEDAGTIEFLSSTPGAAQIAFYQSFYELPLY</sequence>
<dbReference type="InterPro" id="IPR015942">
    <property type="entry name" value="Asp/Glu/hydantoin_racemase"/>
</dbReference>
<proteinExistence type="inferred from homology"/>
<dbReference type="Proteomes" id="UP000004431">
    <property type="component" value="Unassembled WGS sequence"/>
</dbReference>
<dbReference type="PROSITE" id="PS00923">
    <property type="entry name" value="ASP_GLU_RACEMASE_1"/>
    <property type="match status" value="1"/>
</dbReference>
<feature type="binding site" evidence="7">
    <location>
        <begin position="189"/>
        <end position="190"/>
    </location>
    <ligand>
        <name>substrate</name>
    </ligand>
</feature>
<keyword evidence="4 7" id="KW-0573">Peptidoglycan synthesis</keyword>
<evidence type="ECO:0000256" key="7">
    <source>
        <dbReference type="HAMAP-Rule" id="MF_00258"/>
    </source>
</evidence>
<dbReference type="SUPFAM" id="SSF53681">
    <property type="entry name" value="Aspartate/glutamate racemase"/>
    <property type="match status" value="2"/>
</dbReference>
<dbReference type="InterPro" id="IPR033134">
    <property type="entry name" value="Asp/Glu_racemase_AS_2"/>
</dbReference>
<reference evidence="8 9" key="1">
    <citation type="submission" date="2010-08" db="EMBL/GenBank/DDBJ databases">
        <authorList>
            <person name="Durkin A.S."/>
            <person name="Madupu R."/>
            <person name="Torralba M."/>
            <person name="Gillis M."/>
            <person name="Methe B."/>
            <person name="Sutton G."/>
            <person name="Nelson K.E."/>
        </authorList>
    </citation>
    <scope>NUCLEOTIDE SEQUENCE [LARGE SCALE GENOMIC DNA]</scope>
    <source>
        <strain evidence="8 9">PB189-T1-4</strain>
    </source>
</reference>
<evidence type="ECO:0000256" key="6">
    <source>
        <dbReference type="ARBA" id="ARBA00023316"/>
    </source>
</evidence>
<dbReference type="Pfam" id="PF01177">
    <property type="entry name" value="Asp_Glu_race"/>
    <property type="match status" value="1"/>
</dbReference>
<evidence type="ECO:0000256" key="5">
    <source>
        <dbReference type="ARBA" id="ARBA00023235"/>
    </source>
</evidence>
<evidence type="ECO:0000256" key="2">
    <source>
        <dbReference type="ARBA" id="ARBA00013090"/>
    </source>
</evidence>
<feature type="binding site" evidence="7">
    <location>
        <begin position="12"/>
        <end position="13"/>
    </location>
    <ligand>
        <name>substrate</name>
    </ligand>
</feature>
<feature type="binding site" evidence="7">
    <location>
        <begin position="76"/>
        <end position="77"/>
    </location>
    <ligand>
        <name>substrate</name>
    </ligand>
</feature>
<keyword evidence="5 7" id="KW-0413">Isomerase</keyword>
<dbReference type="Gene3D" id="3.40.50.1860">
    <property type="match status" value="2"/>
</dbReference>
<dbReference type="NCBIfam" id="TIGR00067">
    <property type="entry name" value="glut_race"/>
    <property type="match status" value="1"/>
</dbReference>
<evidence type="ECO:0000313" key="8">
    <source>
        <dbReference type="EMBL" id="EFL43915.1"/>
    </source>
</evidence>
<keyword evidence="6 7" id="KW-0961">Cell wall biogenesis/degradation</keyword>
<keyword evidence="9" id="KW-1185">Reference proteome</keyword>
<organism evidence="8 9">
    <name type="scientific">Fannyhessea vaginae PB189-T1-4</name>
    <dbReference type="NCBI Taxonomy" id="866774"/>
    <lineage>
        <taxon>Bacteria</taxon>
        <taxon>Bacillati</taxon>
        <taxon>Actinomycetota</taxon>
        <taxon>Coriobacteriia</taxon>
        <taxon>Coriobacteriales</taxon>
        <taxon>Atopobiaceae</taxon>
        <taxon>Fannyhessea</taxon>
    </lineage>
</organism>
<evidence type="ECO:0000256" key="4">
    <source>
        <dbReference type="ARBA" id="ARBA00022984"/>
    </source>
</evidence>
<dbReference type="InterPro" id="IPR001920">
    <property type="entry name" value="Asp/Glu_race"/>
</dbReference>
<comment type="pathway">
    <text evidence="7">Cell wall biogenesis; peptidoglycan biosynthesis.</text>
</comment>
<dbReference type="RefSeq" id="WP_006304367.1">
    <property type="nucleotide sequence ID" value="NZ_AEDQ01000027.1"/>
</dbReference>
<comment type="function">
    <text evidence="7">Provides the (R)-glutamate required for cell wall biosynthesis.</text>
</comment>
<dbReference type="InterPro" id="IPR018187">
    <property type="entry name" value="Asp/Glu_racemase_AS_1"/>
</dbReference>
<feature type="active site" description="Proton donor/acceptor" evidence="7">
    <location>
        <position position="75"/>
    </location>
</feature>
<dbReference type="HAMAP" id="MF_00258">
    <property type="entry name" value="Glu_racemase"/>
    <property type="match status" value="1"/>
</dbReference>
<comment type="similarity">
    <text evidence="7">Belongs to the aspartate/glutamate racemases family.</text>
</comment>
<evidence type="ECO:0000256" key="1">
    <source>
        <dbReference type="ARBA" id="ARBA00001602"/>
    </source>
</evidence>
<dbReference type="EMBL" id="AEDQ01000027">
    <property type="protein sequence ID" value="EFL43915.1"/>
    <property type="molecule type" value="Genomic_DNA"/>
</dbReference>
<feature type="binding site" evidence="7">
    <location>
        <begin position="44"/>
        <end position="45"/>
    </location>
    <ligand>
        <name>substrate</name>
    </ligand>
</feature>
<name>A0ABN0AZD2_9ACTN</name>
<feature type="active site" description="Proton donor/acceptor" evidence="7">
    <location>
        <position position="188"/>
    </location>
</feature>
<evidence type="ECO:0000313" key="9">
    <source>
        <dbReference type="Proteomes" id="UP000004431"/>
    </source>
</evidence>
<dbReference type="PANTHER" id="PTHR21198:SF3">
    <property type="entry name" value="GLUTAMATE RACEMASE"/>
    <property type="match status" value="1"/>
</dbReference>
<comment type="caution">
    <text evidence="8">The sequence shown here is derived from an EMBL/GenBank/DDBJ whole genome shotgun (WGS) entry which is preliminary data.</text>
</comment>
<gene>
    <name evidence="7 8" type="primary">murI</name>
    <name evidence="8" type="ORF">HMPREF9248_0218</name>
</gene>
<dbReference type="GO" id="GO:0008881">
    <property type="term" value="F:glutamate racemase activity"/>
    <property type="evidence" value="ECO:0007669"/>
    <property type="project" value="UniProtKB-EC"/>
</dbReference>
<dbReference type="EC" id="5.1.1.3" evidence="2 7"/>
<protein>
    <recommendedName>
        <fullName evidence="2 7">Glutamate racemase</fullName>
        <ecNumber evidence="2 7">5.1.1.3</ecNumber>
    </recommendedName>
</protein>
<keyword evidence="3 7" id="KW-0133">Cell shape</keyword>
<evidence type="ECO:0000256" key="3">
    <source>
        <dbReference type="ARBA" id="ARBA00022960"/>
    </source>
</evidence>
<accession>A0ABN0AZD2</accession>
<comment type="catalytic activity">
    <reaction evidence="1 7">
        <text>L-glutamate = D-glutamate</text>
        <dbReference type="Rhea" id="RHEA:12813"/>
        <dbReference type="ChEBI" id="CHEBI:29985"/>
        <dbReference type="ChEBI" id="CHEBI:29986"/>
        <dbReference type="EC" id="5.1.1.3"/>
    </reaction>
</comment>
<dbReference type="InterPro" id="IPR004391">
    <property type="entry name" value="Glu_race"/>
</dbReference>